<evidence type="ECO:0000256" key="13">
    <source>
        <dbReference type="SAM" id="Phobius"/>
    </source>
</evidence>
<keyword evidence="3" id="KW-1003">Cell membrane</keyword>
<keyword evidence="16" id="KW-1185">Reference proteome</keyword>
<evidence type="ECO:0000256" key="3">
    <source>
        <dbReference type="ARBA" id="ARBA00022475"/>
    </source>
</evidence>
<name>A0AA41SFS8_PAPNU</name>
<keyword evidence="9 13" id="KW-0472">Membrane</keyword>
<evidence type="ECO:0000256" key="12">
    <source>
        <dbReference type="SAM" id="MobiDB-lite"/>
    </source>
</evidence>
<keyword evidence="7" id="KW-0677">Repeat</keyword>
<protein>
    <recommendedName>
        <fullName evidence="14">Leucine-rich repeat-containing N-terminal plant-type domain-containing protein</fullName>
    </recommendedName>
</protein>
<dbReference type="Proteomes" id="UP001177140">
    <property type="component" value="Unassembled WGS sequence"/>
</dbReference>
<dbReference type="PANTHER" id="PTHR27000:SF711">
    <property type="entry name" value="PROTEIN KINASE DOMAIN-CONTAINING PROTEIN"/>
    <property type="match status" value="1"/>
</dbReference>
<dbReference type="InterPro" id="IPR013210">
    <property type="entry name" value="LRR_N_plant-typ"/>
</dbReference>
<keyword evidence="8 13" id="KW-1133">Transmembrane helix</keyword>
<feature type="transmembrane region" description="Helical" evidence="13">
    <location>
        <begin position="600"/>
        <end position="621"/>
    </location>
</feature>
<feature type="compositionally biased region" description="Polar residues" evidence="12">
    <location>
        <begin position="572"/>
        <end position="585"/>
    </location>
</feature>
<evidence type="ECO:0000313" key="16">
    <source>
        <dbReference type="Proteomes" id="UP001177140"/>
    </source>
</evidence>
<evidence type="ECO:0000256" key="5">
    <source>
        <dbReference type="ARBA" id="ARBA00022692"/>
    </source>
</evidence>
<dbReference type="Pfam" id="PF13855">
    <property type="entry name" value="LRR_8"/>
    <property type="match status" value="1"/>
</dbReference>
<dbReference type="InterPro" id="IPR003591">
    <property type="entry name" value="Leu-rich_rpt_typical-subtyp"/>
</dbReference>
<dbReference type="InterPro" id="IPR001611">
    <property type="entry name" value="Leu-rich_rpt"/>
</dbReference>
<feature type="region of interest" description="Disordered" evidence="12">
    <location>
        <begin position="625"/>
        <end position="644"/>
    </location>
</feature>
<proteinExistence type="inferred from homology"/>
<dbReference type="AlphaFoldDB" id="A0AA41SFS8"/>
<feature type="region of interest" description="Disordered" evidence="12">
    <location>
        <begin position="568"/>
        <end position="591"/>
    </location>
</feature>
<evidence type="ECO:0000256" key="8">
    <source>
        <dbReference type="ARBA" id="ARBA00022989"/>
    </source>
</evidence>
<keyword evidence="11" id="KW-0325">Glycoprotein</keyword>
<evidence type="ECO:0000256" key="4">
    <source>
        <dbReference type="ARBA" id="ARBA00022614"/>
    </source>
</evidence>
<dbReference type="SMART" id="SM00369">
    <property type="entry name" value="LRR_TYP"/>
    <property type="match status" value="6"/>
</dbReference>
<dbReference type="GO" id="GO:0005886">
    <property type="term" value="C:plasma membrane"/>
    <property type="evidence" value="ECO:0007669"/>
    <property type="project" value="UniProtKB-SubCell"/>
</dbReference>
<evidence type="ECO:0000259" key="14">
    <source>
        <dbReference type="Pfam" id="PF08263"/>
    </source>
</evidence>
<evidence type="ECO:0000256" key="2">
    <source>
        <dbReference type="ARBA" id="ARBA00009592"/>
    </source>
</evidence>
<dbReference type="PROSITE" id="PS51450">
    <property type="entry name" value="LRR"/>
    <property type="match status" value="1"/>
</dbReference>
<evidence type="ECO:0000256" key="6">
    <source>
        <dbReference type="ARBA" id="ARBA00022729"/>
    </source>
</evidence>
<dbReference type="SUPFAM" id="SSF52058">
    <property type="entry name" value="L domain-like"/>
    <property type="match status" value="1"/>
</dbReference>
<evidence type="ECO:0000256" key="9">
    <source>
        <dbReference type="ARBA" id="ARBA00023136"/>
    </source>
</evidence>
<evidence type="ECO:0000256" key="1">
    <source>
        <dbReference type="ARBA" id="ARBA00004162"/>
    </source>
</evidence>
<dbReference type="InterPro" id="IPR032675">
    <property type="entry name" value="LRR_dom_sf"/>
</dbReference>
<evidence type="ECO:0000256" key="10">
    <source>
        <dbReference type="ARBA" id="ARBA00023170"/>
    </source>
</evidence>
<feature type="compositionally biased region" description="Basic residues" evidence="12">
    <location>
        <begin position="627"/>
        <end position="644"/>
    </location>
</feature>
<dbReference type="Gene3D" id="3.80.10.10">
    <property type="entry name" value="Ribonuclease Inhibitor"/>
    <property type="match status" value="4"/>
</dbReference>
<evidence type="ECO:0000256" key="11">
    <source>
        <dbReference type="ARBA" id="ARBA00023180"/>
    </source>
</evidence>
<keyword evidence="4" id="KW-0433">Leucine-rich repeat</keyword>
<evidence type="ECO:0000256" key="7">
    <source>
        <dbReference type="ARBA" id="ARBA00022737"/>
    </source>
</evidence>
<comment type="caution">
    <text evidence="15">The sequence shown here is derived from an EMBL/GenBank/DDBJ whole genome shotgun (WGS) entry which is preliminary data.</text>
</comment>
<organism evidence="15 16">
    <name type="scientific">Papaver nudicaule</name>
    <name type="common">Iceland poppy</name>
    <dbReference type="NCBI Taxonomy" id="74823"/>
    <lineage>
        <taxon>Eukaryota</taxon>
        <taxon>Viridiplantae</taxon>
        <taxon>Streptophyta</taxon>
        <taxon>Embryophyta</taxon>
        <taxon>Tracheophyta</taxon>
        <taxon>Spermatophyta</taxon>
        <taxon>Magnoliopsida</taxon>
        <taxon>Ranunculales</taxon>
        <taxon>Papaveraceae</taxon>
        <taxon>Papaveroideae</taxon>
        <taxon>Papaver</taxon>
    </lineage>
</organism>
<gene>
    <name evidence="15" type="ORF">MKW94_016688</name>
</gene>
<dbReference type="Pfam" id="PF00560">
    <property type="entry name" value="LRR_1"/>
    <property type="match status" value="6"/>
</dbReference>
<comment type="similarity">
    <text evidence="2">Belongs to the RLP family.</text>
</comment>
<keyword evidence="6" id="KW-0732">Signal</keyword>
<dbReference type="Pfam" id="PF08263">
    <property type="entry name" value="LRRNT_2"/>
    <property type="match status" value="1"/>
</dbReference>
<reference evidence="15" key="1">
    <citation type="submission" date="2022-03" db="EMBL/GenBank/DDBJ databases">
        <title>A functionally conserved STORR gene fusion in Papaver species that diverged 16.8 million years ago.</title>
        <authorList>
            <person name="Catania T."/>
        </authorList>
    </citation>
    <scope>NUCLEOTIDE SEQUENCE</scope>
    <source>
        <strain evidence="15">S-191538</strain>
    </source>
</reference>
<evidence type="ECO:0000313" key="15">
    <source>
        <dbReference type="EMBL" id="MCL7035787.1"/>
    </source>
</evidence>
<sequence length="644" mass="71438">MIFFHRSTLNLTTSISNRVEGSIVFEMSVLDSWKLFAFLVICIHVQVLNSQNLSCNSDDLRALNDFTKGLESRINGWGQNSDCCTWVGVLCESSIKLGLNGSNNVWDKRVVGLELRNRSLSGNLSDALAGLDQLRYLNLAQSLYRYVANDLWMLKQLKTLYIQNNSLSGPLIGVANLSNLVRLDLSQNMFSETLPDAFASLGKLEYMDAHSNLLSGPLPTSLLNSPTIQFLNLRNNSFSGSLNLNWTNMSNLRSLDLRTNRLHGPIPDTLSSCRKLRFLNLARNYLNSPVPDSFKNLHALSFLSLSNSSLHNISATLEALQHCKNLTTLILSINFHGEEIPNANFHFKSLQALVIPHCRLTGSIPHWLRSTTKLQLLDLSLNSLVGTIPDWFNELKFLFYVDLSNNSLSGEIPKGLTKLPSLISFNKTLENPVNGPFFSKQDQSTRGMQYNRILSFPATLDLSYNLLSGHVLPEFGNLKNLGKLDLQSNHLEGPIPRELSGMTRLETLDLSHNSLSGIIPPSLINLTFLSRFSVAYNDLAGRVPTGAQFSTFPCSSFEGNHGLQDLVCSVHPGSNTEPRGSPTSGNEEEESNVTIFGPTFGVGVTAGFVVTVLICFISGKFMPPVKQGRHRTRNRSSRRVIHNQ</sequence>
<comment type="subcellular location">
    <subcellularLocation>
        <location evidence="1">Cell membrane</location>
        <topology evidence="1">Single-pass membrane protein</topology>
    </subcellularLocation>
</comment>
<dbReference type="PANTHER" id="PTHR27000">
    <property type="entry name" value="LEUCINE-RICH REPEAT RECEPTOR-LIKE PROTEIN KINASE FAMILY PROTEIN-RELATED"/>
    <property type="match status" value="1"/>
</dbReference>
<dbReference type="EMBL" id="JAJJMA010160761">
    <property type="protein sequence ID" value="MCL7035787.1"/>
    <property type="molecule type" value="Genomic_DNA"/>
</dbReference>
<dbReference type="PRINTS" id="PR00019">
    <property type="entry name" value="LEURICHRPT"/>
</dbReference>
<accession>A0AA41SFS8</accession>
<keyword evidence="5 13" id="KW-0812">Transmembrane</keyword>
<feature type="domain" description="Leucine-rich repeat-containing N-terminal plant-type" evidence="14">
    <location>
        <begin position="57"/>
        <end position="91"/>
    </location>
</feature>
<keyword evidence="10" id="KW-0675">Receptor</keyword>
<dbReference type="FunFam" id="3.80.10.10:FF:000213">
    <property type="entry name" value="Tyrosine-sulfated glycopeptide receptor 1"/>
    <property type="match status" value="1"/>
</dbReference>